<dbReference type="eggNOG" id="COG0300">
    <property type="taxonomic scope" value="Bacteria"/>
</dbReference>
<evidence type="ECO:0000256" key="1">
    <source>
        <dbReference type="ARBA" id="ARBA00006484"/>
    </source>
</evidence>
<protein>
    <submittedName>
        <fullName evidence="5">Short-chain dehydrogenase/reductase SDR</fullName>
    </submittedName>
</protein>
<dbReference type="PANTHER" id="PTHR44196:SF1">
    <property type="entry name" value="DEHYDROGENASE_REDUCTASE SDR FAMILY MEMBER 7B"/>
    <property type="match status" value="1"/>
</dbReference>
<dbReference type="SMART" id="SM00822">
    <property type="entry name" value="PKS_KR"/>
    <property type="match status" value="1"/>
</dbReference>
<sequence length="274" mass="29666" precursor="true">MNIQNARILLTGATGGIGQALAVELASQGAHLALVGRHPGKLQELLHTLSGMPGERISIVADLENANAPQGVVDTAIQQLGGLDILINNAGVMDFIQFEDQSPERIAQIIQTNVTAPLLLARAVLPHFLTRQQGQLVNIGSIFGSIGFPHYASYCASKFAMRGFSQSLRRELVDTPVRVTYIAPRAVDTPLNDATTTHMLRAANISLDAPEDVARQIVCAIARECEEYYIGQPESFFAWLNSALPKLVNIGMKKQARLAAPFVNRHSHSLGEIQ</sequence>
<dbReference type="Pfam" id="PF00106">
    <property type="entry name" value="adh_short"/>
    <property type="match status" value="1"/>
</dbReference>
<proteinExistence type="inferred from homology"/>
<feature type="domain" description="Ketoreductase" evidence="4">
    <location>
        <begin position="6"/>
        <end position="193"/>
    </location>
</feature>
<dbReference type="InterPro" id="IPR057326">
    <property type="entry name" value="KR_dom"/>
</dbReference>
<dbReference type="PROSITE" id="PS00061">
    <property type="entry name" value="ADH_SHORT"/>
    <property type="match status" value="1"/>
</dbReference>
<dbReference type="Proteomes" id="UP000002743">
    <property type="component" value="Chromosome"/>
</dbReference>
<evidence type="ECO:0000256" key="3">
    <source>
        <dbReference type="RuleBase" id="RU000363"/>
    </source>
</evidence>
<dbReference type="PANTHER" id="PTHR44196">
    <property type="entry name" value="DEHYDROGENASE/REDUCTASE SDR FAMILY MEMBER 7B"/>
    <property type="match status" value="1"/>
</dbReference>
<dbReference type="CDD" id="cd05233">
    <property type="entry name" value="SDR_c"/>
    <property type="match status" value="1"/>
</dbReference>
<dbReference type="PRINTS" id="PR00080">
    <property type="entry name" value="SDRFAMILY"/>
</dbReference>
<dbReference type="OrthoDB" id="9790266at2"/>
<accession>C6XB86</accession>
<keyword evidence="2" id="KW-0560">Oxidoreductase</keyword>
<dbReference type="InterPro" id="IPR036291">
    <property type="entry name" value="NAD(P)-bd_dom_sf"/>
</dbReference>
<comment type="similarity">
    <text evidence="1 3">Belongs to the short-chain dehydrogenases/reductases (SDR) family.</text>
</comment>
<dbReference type="EMBL" id="CP001674">
    <property type="protein sequence ID" value="ACT51856.1"/>
    <property type="molecule type" value="Genomic_DNA"/>
</dbReference>
<evidence type="ECO:0000313" key="6">
    <source>
        <dbReference type="Proteomes" id="UP000002743"/>
    </source>
</evidence>
<dbReference type="KEGG" id="mei:Msip34_2619"/>
<gene>
    <name evidence="5" type="ordered locus">Msip34_2619</name>
</gene>
<evidence type="ECO:0000256" key="2">
    <source>
        <dbReference type="ARBA" id="ARBA00023002"/>
    </source>
</evidence>
<dbReference type="PIRSF" id="PIRSF000126">
    <property type="entry name" value="11-beta-HSD1"/>
    <property type="match status" value="1"/>
</dbReference>
<dbReference type="RefSeq" id="WP_015831088.1">
    <property type="nucleotide sequence ID" value="NC_012969.1"/>
</dbReference>
<dbReference type="HOGENOM" id="CLU_010194_2_10_4"/>
<dbReference type="NCBIfam" id="NF006565">
    <property type="entry name" value="PRK09072.1"/>
    <property type="match status" value="1"/>
</dbReference>
<reference evidence="5 6" key="2">
    <citation type="journal article" date="2011" name="J. Bacteriol.">
        <title>Genomes of three methylotrophs from a single niche uncover genetic and metabolic divergence of Methylophilaceae.</title>
        <authorList>
            <person name="Lapidus A."/>
            <person name="Clum A."/>
            <person name="Labutti K."/>
            <person name="Kaluzhnaya M.G."/>
            <person name="Lim S."/>
            <person name="Beck D.A."/>
            <person name="Glavina Del Rio T."/>
            <person name="Nolan M."/>
            <person name="Mavromatis K."/>
            <person name="Huntemann M."/>
            <person name="Lucas S."/>
            <person name="Lidstrom M.E."/>
            <person name="Ivanova N."/>
            <person name="Chistoserdova L."/>
        </authorList>
    </citation>
    <scope>NUCLEOTIDE SEQUENCE [LARGE SCALE GENOMIC DNA]</scope>
    <source>
        <strain evidence="5 6">SIP3-4</strain>
    </source>
</reference>
<dbReference type="InterPro" id="IPR020904">
    <property type="entry name" value="Sc_DH/Rdtase_CS"/>
</dbReference>
<dbReference type="GO" id="GO:0016020">
    <property type="term" value="C:membrane"/>
    <property type="evidence" value="ECO:0007669"/>
    <property type="project" value="TreeGrafter"/>
</dbReference>
<evidence type="ECO:0000313" key="5">
    <source>
        <dbReference type="EMBL" id="ACT51856.1"/>
    </source>
</evidence>
<dbReference type="InterPro" id="IPR002347">
    <property type="entry name" value="SDR_fam"/>
</dbReference>
<dbReference type="Gene3D" id="3.40.50.720">
    <property type="entry name" value="NAD(P)-binding Rossmann-like Domain"/>
    <property type="match status" value="1"/>
</dbReference>
<dbReference type="SUPFAM" id="SSF51735">
    <property type="entry name" value="NAD(P)-binding Rossmann-fold domains"/>
    <property type="match status" value="1"/>
</dbReference>
<organism evidence="5 6">
    <name type="scientific">Methylovorus glucosotrophus (strain SIP3-4)</name>
    <dbReference type="NCBI Taxonomy" id="582744"/>
    <lineage>
        <taxon>Bacteria</taxon>
        <taxon>Pseudomonadati</taxon>
        <taxon>Pseudomonadota</taxon>
        <taxon>Betaproteobacteria</taxon>
        <taxon>Nitrosomonadales</taxon>
        <taxon>Methylophilaceae</taxon>
        <taxon>Methylovorus</taxon>
    </lineage>
</organism>
<name>C6XB86_METGS</name>
<reference evidence="6" key="1">
    <citation type="submission" date="2009-07" db="EMBL/GenBank/DDBJ databases">
        <title>Complete sequence of chromosome of Methylovorus sp. SIP3-4.</title>
        <authorList>
            <person name="Lucas S."/>
            <person name="Copeland A."/>
            <person name="Lapidus A."/>
            <person name="Glavina del Rio T."/>
            <person name="Tice H."/>
            <person name="Bruce D."/>
            <person name="Goodwin L."/>
            <person name="Pitluck S."/>
            <person name="Clum A."/>
            <person name="Larimer F."/>
            <person name="Land M."/>
            <person name="Hauser L."/>
            <person name="Kyrpides N."/>
            <person name="Mikhailova N."/>
            <person name="Kayluzhnaya M."/>
            <person name="Chistoserdova L."/>
        </authorList>
    </citation>
    <scope>NUCLEOTIDE SEQUENCE [LARGE SCALE GENOMIC DNA]</scope>
    <source>
        <strain evidence="6">SIP3-4</strain>
    </source>
</reference>
<dbReference type="AlphaFoldDB" id="C6XB86"/>
<dbReference type="PRINTS" id="PR00081">
    <property type="entry name" value="GDHRDH"/>
</dbReference>
<dbReference type="STRING" id="582744.Msip34_2619"/>
<dbReference type="GO" id="GO:0016491">
    <property type="term" value="F:oxidoreductase activity"/>
    <property type="evidence" value="ECO:0007669"/>
    <property type="project" value="UniProtKB-KW"/>
</dbReference>
<keyword evidence="6" id="KW-1185">Reference proteome</keyword>
<evidence type="ECO:0000259" key="4">
    <source>
        <dbReference type="SMART" id="SM00822"/>
    </source>
</evidence>